<dbReference type="InterPro" id="IPR025544">
    <property type="entry name" value="YhzD"/>
</dbReference>
<gene>
    <name evidence="1" type="ORF">M9R61_09155</name>
</gene>
<reference evidence="1" key="1">
    <citation type="submission" date="2022-05" db="EMBL/GenBank/DDBJ databases">
        <authorList>
            <person name="Colautti A."/>
            <person name="Iacumin L."/>
        </authorList>
    </citation>
    <scope>NUCLEOTIDE SEQUENCE</scope>
    <source>
        <strain evidence="1">DSM 30747</strain>
    </source>
</reference>
<evidence type="ECO:0008006" key="3">
    <source>
        <dbReference type="Google" id="ProtNLM"/>
    </source>
</evidence>
<evidence type="ECO:0000313" key="1">
    <source>
        <dbReference type="EMBL" id="MCZ8533496.1"/>
    </source>
</evidence>
<comment type="caution">
    <text evidence="1">The sequence shown here is derived from an EMBL/GenBank/DDBJ whole genome shotgun (WGS) entry which is preliminary data.</text>
</comment>
<dbReference type="RefSeq" id="WP_269921858.1">
    <property type="nucleotide sequence ID" value="NZ_JAMKBI010000005.1"/>
</dbReference>
<dbReference type="Proteomes" id="UP001152172">
    <property type="component" value="Unassembled WGS sequence"/>
</dbReference>
<sequence length="61" mass="7087">MKPYKFTAFEPTGELIIEETWEYENDDEAKQKGEVNIEEKGFSNKTHRLVNSAGKLVLFHV</sequence>
<dbReference type="EMBL" id="JAMKBI010000005">
    <property type="protein sequence ID" value="MCZ8533496.1"/>
    <property type="molecule type" value="Genomic_DNA"/>
</dbReference>
<evidence type="ECO:0000313" key="2">
    <source>
        <dbReference type="Proteomes" id="UP001152172"/>
    </source>
</evidence>
<name>A0A9X3LB63_9BACI</name>
<protein>
    <recommendedName>
        <fullName evidence="3">YhzD-like protein</fullName>
    </recommendedName>
</protein>
<proteinExistence type="predicted"/>
<dbReference type="AlphaFoldDB" id="A0A9X3LB63"/>
<accession>A0A9X3LB63</accession>
<dbReference type="Pfam" id="PF14120">
    <property type="entry name" value="YhzD"/>
    <property type="match status" value="1"/>
</dbReference>
<organism evidence="1 2">
    <name type="scientific">Psychrobacillus psychrodurans</name>
    <dbReference type="NCBI Taxonomy" id="126157"/>
    <lineage>
        <taxon>Bacteria</taxon>
        <taxon>Bacillati</taxon>
        <taxon>Bacillota</taxon>
        <taxon>Bacilli</taxon>
        <taxon>Bacillales</taxon>
        <taxon>Bacillaceae</taxon>
        <taxon>Psychrobacillus</taxon>
    </lineage>
</organism>
<keyword evidence="2" id="KW-1185">Reference proteome</keyword>